<dbReference type="Pfam" id="PF00496">
    <property type="entry name" value="SBP_bac_5"/>
    <property type="match status" value="1"/>
</dbReference>
<dbReference type="Proteomes" id="UP000266301">
    <property type="component" value="Chromosome"/>
</dbReference>
<accession>A0A386H251</accession>
<dbReference type="InterPro" id="IPR000914">
    <property type="entry name" value="SBP_5_dom"/>
</dbReference>
<evidence type="ECO:0000313" key="7">
    <source>
        <dbReference type="Proteomes" id="UP000266301"/>
    </source>
</evidence>
<proteinExistence type="inferred from homology"/>
<dbReference type="GO" id="GO:0015833">
    <property type="term" value="P:peptide transport"/>
    <property type="evidence" value="ECO:0007669"/>
    <property type="project" value="TreeGrafter"/>
</dbReference>
<dbReference type="InterPro" id="IPR030678">
    <property type="entry name" value="Peptide/Ni-bd"/>
</dbReference>
<dbReference type="KEGG" id="cfer:D4Z93_04230"/>
<keyword evidence="4" id="KW-0732">Signal</keyword>
<name>A0A386H251_9CLOT</name>
<keyword evidence="3" id="KW-0813">Transport</keyword>
<dbReference type="Gene3D" id="3.40.190.10">
    <property type="entry name" value="Periplasmic binding protein-like II"/>
    <property type="match status" value="1"/>
</dbReference>
<evidence type="ECO:0000256" key="2">
    <source>
        <dbReference type="ARBA" id="ARBA00005695"/>
    </source>
</evidence>
<reference evidence="6 7" key="1">
    <citation type="journal article" date="2019" name="Int. J. Syst. Evol. Microbiol.">
        <title>Clostridium fermenticellae sp. nov., isolated from the mud in a fermentation cellar for the production of the Chinese liquor, baijiu.</title>
        <authorList>
            <person name="Xu P.X."/>
            <person name="Chai L.J."/>
            <person name="Qiu T."/>
            <person name="Zhang X.J."/>
            <person name="Lu Z.M."/>
            <person name="Xiao C."/>
            <person name="Wang S.T."/>
            <person name="Shen C.H."/>
            <person name="Shi J.S."/>
            <person name="Xu Z.H."/>
        </authorList>
    </citation>
    <scope>NUCLEOTIDE SEQUENCE [LARGE SCALE GENOMIC DNA]</scope>
    <source>
        <strain evidence="6 7">JN500901</strain>
    </source>
</reference>
<dbReference type="GO" id="GO:0030313">
    <property type="term" value="C:cell envelope"/>
    <property type="evidence" value="ECO:0007669"/>
    <property type="project" value="UniProtKB-SubCell"/>
</dbReference>
<dbReference type="FunFam" id="3.90.76.10:FF:000001">
    <property type="entry name" value="Oligopeptide ABC transporter substrate-binding protein"/>
    <property type="match status" value="1"/>
</dbReference>
<dbReference type="GO" id="GO:0042597">
    <property type="term" value="C:periplasmic space"/>
    <property type="evidence" value="ECO:0007669"/>
    <property type="project" value="UniProtKB-ARBA"/>
</dbReference>
<dbReference type="OrthoDB" id="9801912at2"/>
<evidence type="ECO:0000256" key="3">
    <source>
        <dbReference type="ARBA" id="ARBA00022448"/>
    </source>
</evidence>
<dbReference type="EMBL" id="CP032416">
    <property type="protein sequence ID" value="AYD39769.1"/>
    <property type="molecule type" value="Genomic_DNA"/>
</dbReference>
<dbReference type="RefSeq" id="WP_119970671.1">
    <property type="nucleotide sequence ID" value="NZ_CP032416.1"/>
</dbReference>
<dbReference type="Gene3D" id="3.90.76.10">
    <property type="entry name" value="Dipeptide-binding Protein, Domain 1"/>
    <property type="match status" value="1"/>
</dbReference>
<evidence type="ECO:0000313" key="6">
    <source>
        <dbReference type="EMBL" id="AYD39769.1"/>
    </source>
</evidence>
<dbReference type="PIRSF" id="PIRSF002741">
    <property type="entry name" value="MppA"/>
    <property type="match status" value="1"/>
</dbReference>
<sequence>MLNIKKPLILLTVLISFTVTGCLHKETYQKKEIISVDKNQYLNMTLESEPQGLDPSKDYDTSSIQVLTEVNEALTRIEKDKNGNEVVKPAGAKGWKVTSDGLNWTFYLRNNKWSDGRKVTAKDYEYGIKRTLNPNIRSKKAYLLYNIKGAKIYNTSNYNVSSDIVSVKALDDNTLKITLEAPCAYFLKLTSFSFMQPQREDIVKKYTDKYGSDSNSTVFCGPFLLKQWIHGDRVELIKNNNYWDKNSVKLQKATMEVLKENNTIYSRLLNGSIDIANIIQPDLKNKLDKQNKFNVISVSEPTTDFDVFNQSNKYFKNVNIRKAFSLAVDREEVSKTLWKGLYTSAYGLVSPSIQIGNENFRKKVNQEPVKQLQELGENPKKLLNKGLKEIGFDGDPSSITITYLEPDTDYEQKNIAEFLKNMYQKNLGINIKVEYVPWDKFESKILSGDYEFASMIWTADFNDPLSELLMWSKDSQMVKINWNDKNYDSLIKKAAILPQSQNDQRFENLKKAENILITQDAVISPIDYRNNNVYKRKYIKNLMCNSFGSLYEIKYAYTNGR</sequence>
<dbReference type="GO" id="GO:1904680">
    <property type="term" value="F:peptide transmembrane transporter activity"/>
    <property type="evidence" value="ECO:0007669"/>
    <property type="project" value="TreeGrafter"/>
</dbReference>
<dbReference type="SUPFAM" id="SSF53850">
    <property type="entry name" value="Periplasmic binding protein-like II"/>
    <property type="match status" value="1"/>
</dbReference>
<keyword evidence="7" id="KW-1185">Reference proteome</keyword>
<dbReference type="CDD" id="cd08504">
    <property type="entry name" value="PBP2_OppA"/>
    <property type="match status" value="1"/>
</dbReference>
<dbReference type="PANTHER" id="PTHR30290">
    <property type="entry name" value="PERIPLASMIC BINDING COMPONENT OF ABC TRANSPORTER"/>
    <property type="match status" value="1"/>
</dbReference>
<dbReference type="InterPro" id="IPR039424">
    <property type="entry name" value="SBP_5"/>
</dbReference>
<protein>
    <submittedName>
        <fullName evidence="6">Peptide ABC transporter substrate-binding protein</fullName>
    </submittedName>
</protein>
<dbReference type="AlphaFoldDB" id="A0A386H251"/>
<dbReference type="GO" id="GO:0043190">
    <property type="term" value="C:ATP-binding cassette (ABC) transporter complex"/>
    <property type="evidence" value="ECO:0007669"/>
    <property type="project" value="InterPro"/>
</dbReference>
<evidence type="ECO:0000256" key="4">
    <source>
        <dbReference type="ARBA" id="ARBA00022729"/>
    </source>
</evidence>
<feature type="domain" description="Solute-binding protein family 5" evidence="5">
    <location>
        <begin position="87"/>
        <end position="476"/>
    </location>
</feature>
<dbReference type="Gene3D" id="3.10.105.10">
    <property type="entry name" value="Dipeptide-binding Protein, Domain 3"/>
    <property type="match status" value="1"/>
</dbReference>
<organism evidence="6 7">
    <name type="scientific">Clostridium fermenticellae</name>
    <dbReference type="NCBI Taxonomy" id="2068654"/>
    <lineage>
        <taxon>Bacteria</taxon>
        <taxon>Bacillati</taxon>
        <taxon>Bacillota</taxon>
        <taxon>Clostridia</taxon>
        <taxon>Eubacteriales</taxon>
        <taxon>Clostridiaceae</taxon>
        <taxon>Clostridium</taxon>
    </lineage>
</organism>
<dbReference type="PANTHER" id="PTHR30290:SF10">
    <property type="entry name" value="PERIPLASMIC OLIGOPEPTIDE-BINDING PROTEIN-RELATED"/>
    <property type="match status" value="1"/>
</dbReference>
<evidence type="ECO:0000259" key="5">
    <source>
        <dbReference type="Pfam" id="PF00496"/>
    </source>
</evidence>
<dbReference type="PROSITE" id="PS51257">
    <property type="entry name" value="PROKAR_LIPOPROTEIN"/>
    <property type="match status" value="1"/>
</dbReference>
<evidence type="ECO:0000256" key="1">
    <source>
        <dbReference type="ARBA" id="ARBA00004196"/>
    </source>
</evidence>
<gene>
    <name evidence="6" type="ORF">D4Z93_04230</name>
</gene>
<comment type="subcellular location">
    <subcellularLocation>
        <location evidence="1">Cell envelope</location>
    </subcellularLocation>
</comment>
<comment type="similarity">
    <text evidence="2">Belongs to the bacterial solute-binding protein 5 family.</text>
</comment>